<dbReference type="InterPro" id="IPR029058">
    <property type="entry name" value="AB_hydrolase_fold"/>
</dbReference>
<dbReference type="Gene3D" id="3.40.50.1820">
    <property type="entry name" value="alpha/beta hydrolase"/>
    <property type="match status" value="1"/>
</dbReference>
<dbReference type="SUPFAM" id="SSF53474">
    <property type="entry name" value="alpha/beta-Hydrolases"/>
    <property type="match status" value="1"/>
</dbReference>
<feature type="domain" description="AB hydrolase-1" evidence="1">
    <location>
        <begin position="47"/>
        <end position="282"/>
    </location>
</feature>
<dbReference type="Pfam" id="PF00561">
    <property type="entry name" value="Abhydrolase_1"/>
    <property type="match status" value="1"/>
</dbReference>
<evidence type="ECO:0000313" key="2">
    <source>
        <dbReference type="EMBL" id="RDE51485.1"/>
    </source>
</evidence>
<dbReference type="PRINTS" id="PR00111">
    <property type="entry name" value="ABHYDROLASE"/>
</dbReference>
<evidence type="ECO:0000259" key="1">
    <source>
        <dbReference type="Pfam" id="PF00561"/>
    </source>
</evidence>
<reference evidence="2 3" key="1">
    <citation type="submission" date="2018-05" db="EMBL/GenBank/DDBJ databases">
        <title>Integrated omic analyses show evidence that a Ca. Accumulibacter phosphatis strain performs denitrification under micro-aerobic conditions.</title>
        <authorList>
            <person name="Camejo P.Y."/>
            <person name="Katherine M.D."/>
            <person name="Daniel N.R."/>
        </authorList>
    </citation>
    <scope>NUCLEOTIDE SEQUENCE [LARGE SCALE GENOMIC DNA]</scope>
    <source>
        <strain evidence="2">UW-LDO-IC</strain>
    </source>
</reference>
<accession>A0A369XQ03</accession>
<dbReference type="GO" id="GO:0016787">
    <property type="term" value="F:hydrolase activity"/>
    <property type="evidence" value="ECO:0007669"/>
    <property type="project" value="UniProtKB-KW"/>
</dbReference>
<dbReference type="PANTHER" id="PTHR43194">
    <property type="entry name" value="HYDROLASE ALPHA/BETA FOLD FAMILY"/>
    <property type="match status" value="1"/>
</dbReference>
<organism evidence="2 3">
    <name type="scientific">Candidatus Accumulibacter meliphilus</name>
    <dbReference type="NCBI Taxonomy" id="2211374"/>
    <lineage>
        <taxon>Bacteria</taxon>
        <taxon>Pseudomonadati</taxon>
        <taxon>Pseudomonadota</taxon>
        <taxon>Betaproteobacteria</taxon>
        <taxon>Candidatus Accumulibacter</taxon>
    </lineage>
</organism>
<name>A0A369XQ03_9PROT</name>
<protein>
    <submittedName>
        <fullName evidence="2">Alpha/beta hydrolase</fullName>
    </submittedName>
</protein>
<dbReference type="InterPro" id="IPR000073">
    <property type="entry name" value="AB_hydrolase_1"/>
</dbReference>
<proteinExistence type="predicted"/>
<dbReference type="AlphaFoldDB" id="A0A369XQ03"/>
<dbReference type="InterPro" id="IPR050228">
    <property type="entry name" value="Carboxylesterase_BioH"/>
</dbReference>
<sequence length="299" mass="33345">MNVRADRSPWLIGPTPGILEREVCCASATGLHRMAYTEWGERDNPKVLVCAHGLTRNGRDFDDLARAMAADYRVICPDVVGRGRSDWLRDSAHYVFPQYVADLMVLLARLDVDRVHWLGTSMGGLLGMWIASQDDSPISRLVLNDVGPLIPVASLQLIGDYVGRAPKFATYEDAEKYVRLVSEPFGQLTDAQWRHLTEYSLQRADDGRLEMRYDPAIGDPFRRQISVGDVDLWPLYDAIRCPTLVVRGADSTVLTRATLQEMASRGPRPQTVEIPGVGHAPTFLDAQQIAAVRDFLLLV</sequence>
<gene>
    <name evidence="2" type="ORF">DVS81_06060</name>
</gene>
<evidence type="ECO:0000313" key="3">
    <source>
        <dbReference type="Proteomes" id="UP000253831"/>
    </source>
</evidence>
<dbReference type="Proteomes" id="UP000253831">
    <property type="component" value="Unassembled WGS sequence"/>
</dbReference>
<dbReference type="EMBL" id="QPGA01000007">
    <property type="protein sequence ID" value="RDE51485.1"/>
    <property type="molecule type" value="Genomic_DNA"/>
</dbReference>
<dbReference type="PANTHER" id="PTHR43194:SF2">
    <property type="entry name" value="PEROXISOMAL MEMBRANE PROTEIN LPX1"/>
    <property type="match status" value="1"/>
</dbReference>
<keyword evidence="2" id="KW-0378">Hydrolase</keyword>
<comment type="caution">
    <text evidence="2">The sequence shown here is derived from an EMBL/GenBank/DDBJ whole genome shotgun (WGS) entry which is preliminary data.</text>
</comment>